<name>A0A1I4FC57_9HYPH</name>
<dbReference type="InterPro" id="IPR010261">
    <property type="entry name" value="Tir_chaperone"/>
</dbReference>
<keyword evidence="2" id="KW-1185">Reference proteome</keyword>
<organism evidence="1 2">
    <name type="scientific">Pseudovibrio ascidiaceicola</name>
    <dbReference type="NCBI Taxonomy" id="285279"/>
    <lineage>
        <taxon>Bacteria</taxon>
        <taxon>Pseudomonadati</taxon>
        <taxon>Pseudomonadota</taxon>
        <taxon>Alphaproteobacteria</taxon>
        <taxon>Hyphomicrobiales</taxon>
        <taxon>Stappiaceae</taxon>
        <taxon>Pseudovibrio</taxon>
    </lineage>
</organism>
<evidence type="ECO:0000313" key="2">
    <source>
        <dbReference type="Proteomes" id="UP000199598"/>
    </source>
</evidence>
<sequence length="152" mass="16878">MLDKLLNDACQILGVKPQEDELDPSIRVVDLDAFSLKFKLVADSDRICVSARLCELTAVQRDRILELVLVYNTQSFQSGGMRLVLIENDALVMHNDLRAVAWDAEKLAKFVLAFADVSAGWLKIVREMGGLAESMADDDVHDLFEPASLISL</sequence>
<dbReference type="Proteomes" id="UP000199598">
    <property type="component" value="Unassembled WGS sequence"/>
</dbReference>
<dbReference type="Pfam" id="PF05932">
    <property type="entry name" value="CesT"/>
    <property type="match status" value="1"/>
</dbReference>
<dbReference type="EMBL" id="FOSK01000018">
    <property type="protein sequence ID" value="SFL15464.1"/>
    <property type="molecule type" value="Genomic_DNA"/>
</dbReference>
<dbReference type="Gene3D" id="3.30.1460.10">
    <property type="match status" value="1"/>
</dbReference>
<accession>A0A1I4FC57</accession>
<dbReference type="CDD" id="cd16364">
    <property type="entry name" value="T3SC_I-like"/>
    <property type="match status" value="1"/>
</dbReference>
<comment type="caution">
    <text evidence="1">The sequence shown here is derived from an EMBL/GenBank/DDBJ whole genome shotgun (WGS) entry which is preliminary data.</text>
</comment>
<dbReference type="SUPFAM" id="SSF69635">
    <property type="entry name" value="Type III secretory system chaperone-like"/>
    <property type="match status" value="1"/>
</dbReference>
<gene>
    <name evidence="1" type="ORF">SAMN04488518_11870</name>
</gene>
<proteinExistence type="predicted"/>
<reference evidence="1 2" key="1">
    <citation type="submission" date="2016-10" db="EMBL/GenBank/DDBJ databases">
        <authorList>
            <person name="Varghese N."/>
            <person name="Submissions S."/>
        </authorList>
    </citation>
    <scope>NUCLEOTIDE SEQUENCE [LARGE SCALE GENOMIC DNA]</scope>
    <source>
        <strain evidence="1 2">DSM 16392</strain>
    </source>
</reference>
<dbReference type="RefSeq" id="WP_093523794.1">
    <property type="nucleotide sequence ID" value="NZ_FOSK01000018.1"/>
</dbReference>
<protein>
    <submittedName>
        <fullName evidence="1">Tir chaperone protein (CesT) family protein</fullName>
    </submittedName>
</protein>
<evidence type="ECO:0000313" key="1">
    <source>
        <dbReference type="EMBL" id="SFL15464.1"/>
    </source>
</evidence>